<evidence type="ECO:0000259" key="1">
    <source>
        <dbReference type="Pfam" id="PF00668"/>
    </source>
</evidence>
<dbReference type="RefSeq" id="WP_038081838.1">
    <property type="nucleotide sequence ID" value="NZ_JHEG04000001.1"/>
</dbReference>
<keyword evidence="4" id="KW-1185">Reference proteome</keyword>
<dbReference type="Gene3D" id="3.30.559.30">
    <property type="entry name" value="Nonribosomal peptide synthetase, condensation domain"/>
    <property type="match status" value="1"/>
</dbReference>
<dbReference type="Pfam" id="PF00668">
    <property type="entry name" value="Condensation"/>
    <property type="match status" value="1"/>
</dbReference>
<dbReference type="PANTHER" id="PTHR45398">
    <property type="match status" value="1"/>
</dbReference>
<dbReference type="CDD" id="cd19543">
    <property type="entry name" value="DCL_NRPS"/>
    <property type="match status" value="1"/>
</dbReference>
<accession>A0A0C1R2H0</accession>
<gene>
    <name evidence="3" type="ORF">DA73_0215115</name>
    <name evidence="2" type="ORF">DA73_0400010775</name>
</gene>
<dbReference type="EMBL" id="JHEG04000001">
    <property type="protein sequence ID" value="KAF3885899.1"/>
    <property type="molecule type" value="Genomic_DNA"/>
</dbReference>
<dbReference type="InterPro" id="IPR023213">
    <property type="entry name" value="CAT-like_dom_sf"/>
</dbReference>
<dbReference type="EMBL" id="JHEG02000048">
    <property type="protein sequence ID" value="KIE10003.1"/>
    <property type="molecule type" value="Genomic_DNA"/>
</dbReference>
<protein>
    <submittedName>
        <fullName evidence="3">Non-ribosomal peptide synthetase</fullName>
    </submittedName>
</protein>
<evidence type="ECO:0000313" key="2">
    <source>
        <dbReference type="EMBL" id="KAF3885899.1"/>
    </source>
</evidence>
<organism evidence="3">
    <name type="scientific">Tolypothrix bouteillei VB521301</name>
    <dbReference type="NCBI Taxonomy" id="1479485"/>
    <lineage>
        <taxon>Bacteria</taxon>
        <taxon>Bacillati</taxon>
        <taxon>Cyanobacteriota</taxon>
        <taxon>Cyanophyceae</taxon>
        <taxon>Nostocales</taxon>
        <taxon>Tolypothrichaceae</taxon>
        <taxon>Tolypothrix</taxon>
    </lineage>
</organism>
<reference evidence="2" key="2">
    <citation type="submission" date="2019-11" db="EMBL/GenBank/DDBJ databases">
        <title>Improved Assembly of Tolypothrix boutellei genome.</title>
        <authorList>
            <person name="Sarangi A.N."/>
            <person name="Mukherjee M."/>
            <person name="Ghosh S."/>
            <person name="Singh D."/>
            <person name="Das A."/>
            <person name="Kant S."/>
            <person name="Prusty A."/>
            <person name="Tripathy S."/>
        </authorList>
    </citation>
    <scope>NUCLEOTIDE SEQUENCE</scope>
    <source>
        <strain evidence="2">VB521301</strain>
    </source>
</reference>
<dbReference type="Gene3D" id="3.30.559.10">
    <property type="entry name" value="Chloramphenicol acetyltransferase-like domain"/>
    <property type="match status" value="1"/>
</dbReference>
<dbReference type="STRING" id="1479485.DA73_0215115"/>
<evidence type="ECO:0000313" key="3">
    <source>
        <dbReference type="EMBL" id="KIE10003.1"/>
    </source>
</evidence>
<sequence length="480" mass="56252">MTTENIQDIYELSPIQHGILVHSLSSSDLVLYFVQLGFTWHGNIDIVSFERAWQHVMDRHTILRTSFYWQDIDKPLQVVYQYAKVPLEQQDWRGIDSFEQHKRLNSFLKHDRERGFDFSQAPLMRVTLIRLNDRSYKFIWSLHMIILDGWSYPLVLKEVMELYTAFCRGQDVPLVPGSRFRDYITWLGKQDSSQAEEFWRQMLKGVKAPTPLTNLDDSNLLSLEERYDELLVKLSETTTAKLQSLAKQHHLTINVLVQGAWVLLLSRYTCQNEVVYGCTVSGRPVDLEGSESMLGMLVNTLPVRVKVDAEQYLLPWLKQFQEQLVEIRQYEYTSLVDIQRWSEVQRGFSLFDSIFVFENQPIDKILRDSGEQNQIIDFSHPLNLYKTNYPLNLIGYPGSELRIGINYDFHRFDTATITGILKHFEILLQNIAAHPNVILKDLSWLTEREQYMNSMLEEQVTFNFSPHDSLFARKLPIANR</sequence>
<dbReference type="GO" id="GO:0003824">
    <property type="term" value="F:catalytic activity"/>
    <property type="evidence" value="ECO:0007669"/>
    <property type="project" value="InterPro"/>
</dbReference>
<name>A0A0C1R2H0_9CYAN</name>
<dbReference type="InterPro" id="IPR001242">
    <property type="entry name" value="Condensation_dom"/>
</dbReference>
<feature type="domain" description="Condensation" evidence="1">
    <location>
        <begin position="7"/>
        <end position="450"/>
    </location>
</feature>
<dbReference type="SUPFAM" id="SSF52777">
    <property type="entry name" value="CoA-dependent acyltransferases"/>
    <property type="match status" value="2"/>
</dbReference>
<dbReference type="OrthoDB" id="9765680at2"/>
<dbReference type="Proteomes" id="UP000029738">
    <property type="component" value="Unassembled WGS sequence"/>
</dbReference>
<dbReference type="AlphaFoldDB" id="A0A0C1R2H0"/>
<dbReference type="PANTHER" id="PTHR45398:SF1">
    <property type="entry name" value="ENZYME, PUTATIVE (JCVI)-RELATED"/>
    <property type="match status" value="1"/>
</dbReference>
<reference evidence="3" key="1">
    <citation type="journal article" date="2015" name="Genome Announc.">
        <title>Draft Genome Sequence of Tolypothrix boutellei Strain VB521301.</title>
        <authorList>
            <person name="Chandrababunaidu M.M."/>
            <person name="Singh D."/>
            <person name="Sen D."/>
            <person name="Bhan S."/>
            <person name="Das S."/>
            <person name="Gupta A."/>
            <person name="Adhikary S.P."/>
            <person name="Tripathy S."/>
        </authorList>
    </citation>
    <scope>NUCLEOTIDE SEQUENCE</scope>
    <source>
        <strain evidence="3">VB521301</strain>
    </source>
</reference>
<dbReference type="GO" id="GO:0008610">
    <property type="term" value="P:lipid biosynthetic process"/>
    <property type="evidence" value="ECO:0007669"/>
    <property type="project" value="UniProtKB-ARBA"/>
</dbReference>
<comment type="caution">
    <text evidence="3">The sequence shown here is derived from an EMBL/GenBank/DDBJ whole genome shotgun (WGS) entry which is preliminary data.</text>
</comment>
<proteinExistence type="predicted"/>
<evidence type="ECO:0000313" key="4">
    <source>
        <dbReference type="Proteomes" id="UP000029738"/>
    </source>
</evidence>